<name>A0A5E5BMH6_9BURK</name>
<gene>
    <name evidence="1" type="ORF">PSP31121_05386</name>
</gene>
<evidence type="ECO:0000313" key="1">
    <source>
        <dbReference type="EMBL" id="VVE85723.1"/>
    </source>
</evidence>
<proteinExistence type="predicted"/>
<evidence type="ECO:0000313" key="2">
    <source>
        <dbReference type="Proteomes" id="UP000335538"/>
    </source>
</evidence>
<sequence length="74" mass="8458">MRCFNKLQLQLYPNYKAPAVTISSVSDSWDGKYRLEEEEALQAGRTVCRELKKILADKIRSGEDLTHSMTHKSA</sequence>
<organism evidence="1 2">
    <name type="scientific">Pandoraea sputorum</name>
    <dbReference type="NCBI Taxonomy" id="93222"/>
    <lineage>
        <taxon>Bacteria</taxon>
        <taxon>Pseudomonadati</taxon>
        <taxon>Pseudomonadota</taxon>
        <taxon>Betaproteobacteria</taxon>
        <taxon>Burkholderiales</taxon>
        <taxon>Burkholderiaceae</taxon>
        <taxon>Pandoraea</taxon>
    </lineage>
</organism>
<dbReference type="AlphaFoldDB" id="A0A5E5BMH6"/>
<dbReference type="Proteomes" id="UP000335538">
    <property type="component" value="Unassembled WGS sequence"/>
</dbReference>
<accession>A0A5E5BMH6</accession>
<dbReference type="EMBL" id="CABPSR010000033">
    <property type="protein sequence ID" value="VVE85723.1"/>
    <property type="molecule type" value="Genomic_DNA"/>
</dbReference>
<protein>
    <submittedName>
        <fullName evidence="1">Uncharacterized protein</fullName>
    </submittedName>
</protein>
<reference evidence="1 2" key="1">
    <citation type="submission" date="2019-08" db="EMBL/GenBank/DDBJ databases">
        <authorList>
            <person name="Peeters C."/>
        </authorList>
    </citation>
    <scope>NUCLEOTIDE SEQUENCE [LARGE SCALE GENOMIC DNA]</scope>
    <source>
        <strain evidence="1 2">LMG 31121</strain>
    </source>
</reference>